<keyword evidence="3" id="KW-1185">Reference proteome</keyword>
<evidence type="ECO:0000256" key="1">
    <source>
        <dbReference type="SAM" id="MobiDB-lite"/>
    </source>
</evidence>
<proteinExistence type="predicted"/>
<feature type="compositionally biased region" description="Acidic residues" evidence="1">
    <location>
        <begin position="87"/>
        <end position="99"/>
    </location>
</feature>
<sequence length="122" mass="12833">VRGKTKRNTGGVPAGLDLETAAKTVISDWTTGKFRYYVLPPSSSAADAAAAEAESAQVVNTMAPALDIDAMFNNEVGEEPSILGAPQEDEIDPDDEMEGDVGVASGPVEVDLAGIRRKRWGE</sequence>
<dbReference type="EMBL" id="CAJNNV010009071">
    <property type="protein sequence ID" value="CAE8596978.1"/>
    <property type="molecule type" value="Genomic_DNA"/>
</dbReference>
<dbReference type="Proteomes" id="UP000654075">
    <property type="component" value="Unassembled WGS sequence"/>
</dbReference>
<protein>
    <submittedName>
        <fullName evidence="2">Uncharacterized protein</fullName>
    </submittedName>
</protein>
<dbReference type="OrthoDB" id="10598933at2759"/>
<gene>
    <name evidence="2" type="ORF">PGLA1383_LOCUS15433</name>
</gene>
<evidence type="ECO:0000313" key="2">
    <source>
        <dbReference type="EMBL" id="CAE8596978.1"/>
    </source>
</evidence>
<feature type="non-terminal residue" evidence="2">
    <location>
        <position position="1"/>
    </location>
</feature>
<reference evidence="2" key="1">
    <citation type="submission" date="2021-02" db="EMBL/GenBank/DDBJ databases">
        <authorList>
            <person name="Dougan E. K."/>
            <person name="Rhodes N."/>
            <person name="Thang M."/>
            <person name="Chan C."/>
        </authorList>
    </citation>
    <scope>NUCLEOTIDE SEQUENCE</scope>
</reference>
<name>A0A813EH57_POLGL</name>
<accession>A0A813EH57</accession>
<comment type="caution">
    <text evidence="2">The sequence shown here is derived from an EMBL/GenBank/DDBJ whole genome shotgun (WGS) entry which is preliminary data.</text>
</comment>
<dbReference type="AlphaFoldDB" id="A0A813EH57"/>
<organism evidence="2 3">
    <name type="scientific">Polarella glacialis</name>
    <name type="common">Dinoflagellate</name>
    <dbReference type="NCBI Taxonomy" id="89957"/>
    <lineage>
        <taxon>Eukaryota</taxon>
        <taxon>Sar</taxon>
        <taxon>Alveolata</taxon>
        <taxon>Dinophyceae</taxon>
        <taxon>Suessiales</taxon>
        <taxon>Suessiaceae</taxon>
        <taxon>Polarella</taxon>
    </lineage>
</organism>
<evidence type="ECO:0000313" key="3">
    <source>
        <dbReference type="Proteomes" id="UP000654075"/>
    </source>
</evidence>
<feature type="region of interest" description="Disordered" evidence="1">
    <location>
        <begin position="84"/>
        <end position="106"/>
    </location>
</feature>